<dbReference type="EMBL" id="JAQQPO010000022">
    <property type="protein sequence ID" value="MDC7960060.1"/>
    <property type="molecule type" value="Genomic_DNA"/>
</dbReference>
<dbReference type="RefSeq" id="WP_195401462.1">
    <property type="nucleotide sequence ID" value="NZ_JADNAA010000002.1"/>
</dbReference>
<evidence type="ECO:0000259" key="3">
    <source>
        <dbReference type="Pfam" id="PF07477"/>
    </source>
</evidence>
<dbReference type="Gene3D" id="3.20.20.80">
    <property type="entry name" value="Glycosidases"/>
    <property type="match status" value="1"/>
</dbReference>
<dbReference type="InterPro" id="IPR017853">
    <property type="entry name" value="GH"/>
</dbReference>
<evidence type="ECO:0000259" key="4">
    <source>
        <dbReference type="Pfam" id="PF07488"/>
    </source>
</evidence>
<dbReference type="Gene3D" id="3.30.379.10">
    <property type="entry name" value="Chitobiase/beta-hexosaminidase domain 2-like"/>
    <property type="match status" value="1"/>
</dbReference>
<dbReference type="SUPFAM" id="SSF55545">
    <property type="entry name" value="beta-N-acetylhexosaminidase-like domain"/>
    <property type="match status" value="1"/>
</dbReference>
<dbReference type="GO" id="GO:0005576">
    <property type="term" value="C:extracellular region"/>
    <property type="evidence" value="ECO:0007669"/>
    <property type="project" value="InterPro"/>
</dbReference>
<dbReference type="InterPro" id="IPR011100">
    <property type="entry name" value="Glyco_hydro_67_cat"/>
</dbReference>
<dbReference type="GO" id="GO:0045493">
    <property type="term" value="P:xylan catabolic process"/>
    <property type="evidence" value="ECO:0007669"/>
    <property type="project" value="InterPro"/>
</dbReference>
<keyword evidence="2" id="KW-0732">Signal</keyword>
<dbReference type="SUPFAM" id="SSF51445">
    <property type="entry name" value="(Trans)glycosidases"/>
    <property type="match status" value="1"/>
</dbReference>
<evidence type="ECO:0000256" key="2">
    <source>
        <dbReference type="SAM" id="SignalP"/>
    </source>
</evidence>
<dbReference type="PANTHER" id="PTHR39207">
    <property type="entry name" value="ALPHA-GLUCURONIDASE A"/>
    <property type="match status" value="1"/>
</dbReference>
<accession>A0AAW6IJT9</accession>
<dbReference type="Gene3D" id="3.90.1330.10">
    <property type="entry name" value="Alpha-glucuronidase, C-terminal domain"/>
    <property type="match status" value="1"/>
</dbReference>
<reference evidence="5" key="1">
    <citation type="submission" date="2022-10" db="EMBL/GenBank/DDBJ databases">
        <title>Human gut microbiome strain richness.</title>
        <authorList>
            <person name="Chen-Liaw A."/>
        </authorList>
    </citation>
    <scope>NUCLEOTIDE SEQUENCE</scope>
    <source>
        <strain evidence="5">RTP21484st1_H8_RTP21484_190118</strain>
    </source>
</reference>
<dbReference type="Pfam" id="PF07488">
    <property type="entry name" value="Glyco_hydro_67M"/>
    <property type="match status" value="1"/>
</dbReference>
<dbReference type="PANTHER" id="PTHR39207:SF1">
    <property type="entry name" value="ALPHA-GLUCURONIDASE A"/>
    <property type="match status" value="1"/>
</dbReference>
<feature type="domain" description="Glycosyl hydrolase family 67 catalytic" evidence="4">
    <location>
        <begin position="128"/>
        <end position="445"/>
    </location>
</feature>
<organism evidence="5 6">
    <name type="scientific">Bacteroides ovatus</name>
    <dbReference type="NCBI Taxonomy" id="28116"/>
    <lineage>
        <taxon>Bacteria</taxon>
        <taxon>Pseudomonadati</taxon>
        <taxon>Bacteroidota</taxon>
        <taxon>Bacteroidia</taxon>
        <taxon>Bacteroidales</taxon>
        <taxon>Bacteroidaceae</taxon>
        <taxon>Bacteroides</taxon>
    </lineage>
</organism>
<dbReference type="GO" id="GO:0033939">
    <property type="term" value="F:xylan alpha-1,2-glucuronosidase activity"/>
    <property type="evidence" value="ECO:0007669"/>
    <property type="project" value="TreeGrafter"/>
</dbReference>
<dbReference type="Pfam" id="PF07477">
    <property type="entry name" value="Glyco_hydro_67C"/>
    <property type="match status" value="1"/>
</dbReference>
<sequence length="703" mass="80852">MIKKKYLVLYLFCLMGFPLLQAEDGSKLWLRTPSTNQCEPLEMDVECKGIDKNHPTMKIVMRELQEARWSQRIAYKLVKSKNSKAKTPVVDEEYSICTDANGKALLTSASTQGLLYATYDLLRHKACGEPVEHINKVEKPTYALRVLNHWDNLDGTIERGYAGNSLWKWEEMPQTISPRYEQYARACASVGINASVLNNVNASPEMLATAYLQKVKILADIFRPYGMKIYLCVNFASPKELGKLPTADPMDAKVIAWWQDKAKEIYQLVPDFGGFLVKANSEGKPGPCDYGRTHVDGANMLADALRPYGGIVMWRSFVYKAASEDRAMQALLEFESLDGQFRDNVILQIKNGPVDFQPREPFNPLFGRMPHTQQMVEFQITQEYLGASNHLFYQAPLWKECLDANTYCRQPDSSVKPTVAGITAQRLHGLSAIAGVANIGDDINWCGHHFAQANWYAFGRLAWNEQLTSEEIAKEWLKQTFTDNADFVKSASQLMLDTREALVNYMMPIGLHHIFAEVHHYGPAPWYMEKGMRVDWSPLYYHRADSLGIGFDRTAATGSGGTTQYASPLFDMWEKRATCPDEYLLWFHRVGWNEKLHSGRTLWHELCHRYQTGLEQARGFQKRWDALQPYVDKERFEHVQHKLKIQTHDAQWWKDACLLYFQTFHHLPFPSDYERPVYDLEQLMNFHIGLSLHGCPTRRQLWL</sequence>
<feature type="domain" description="Glycosyl hydrolase family 67 C-terminal" evidence="3">
    <location>
        <begin position="446"/>
        <end position="672"/>
    </location>
</feature>
<evidence type="ECO:0000313" key="6">
    <source>
        <dbReference type="Proteomes" id="UP001215078"/>
    </source>
</evidence>
<dbReference type="AlphaFoldDB" id="A0AAW6IJT9"/>
<feature type="signal peptide" evidence="2">
    <location>
        <begin position="1"/>
        <end position="22"/>
    </location>
</feature>
<dbReference type="GO" id="GO:0046559">
    <property type="term" value="F:alpha-glucuronidase activity"/>
    <property type="evidence" value="ECO:0007669"/>
    <property type="project" value="InterPro"/>
</dbReference>
<protein>
    <submittedName>
        <fullName evidence="5">Alpha-glucuronidase</fullName>
    </submittedName>
</protein>
<gene>
    <name evidence="5" type="ORF">PQ628_17800</name>
</gene>
<comment type="caution">
    <text evidence="5">The sequence shown here is derived from an EMBL/GenBank/DDBJ whole genome shotgun (WGS) entry which is preliminary data.</text>
</comment>
<evidence type="ECO:0000256" key="1">
    <source>
        <dbReference type="ARBA" id="ARBA00022801"/>
    </source>
</evidence>
<dbReference type="InterPro" id="IPR011099">
    <property type="entry name" value="Glyco_hydro_67_C"/>
</dbReference>
<evidence type="ECO:0000313" key="5">
    <source>
        <dbReference type="EMBL" id="MDC7960060.1"/>
    </source>
</evidence>
<keyword evidence="1" id="KW-0378">Hydrolase</keyword>
<proteinExistence type="predicted"/>
<dbReference type="InterPro" id="IPR029018">
    <property type="entry name" value="Hex-like_dom2"/>
</dbReference>
<dbReference type="InterPro" id="IPR037054">
    <property type="entry name" value="A-glucoronidase_C_sf"/>
</dbReference>
<dbReference type="Proteomes" id="UP001215078">
    <property type="component" value="Unassembled WGS sequence"/>
</dbReference>
<feature type="chain" id="PRO_5043319354" evidence="2">
    <location>
        <begin position="23"/>
        <end position="703"/>
    </location>
</feature>
<name>A0AAW6IJT9_BACOV</name>